<evidence type="ECO:0000313" key="2">
    <source>
        <dbReference type="Proteomes" id="UP001221142"/>
    </source>
</evidence>
<evidence type="ECO:0000313" key="1">
    <source>
        <dbReference type="EMBL" id="KAJ7610506.1"/>
    </source>
</evidence>
<reference evidence="1" key="1">
    <citation type="submission" date="2023-03" db="EMBL/GenBank/DDBJ databases">
        <title>Massive genome expansion in bonnet fungi (Mycena s.s.) driven by repeated elements and novel gene families across ecological guilds.</title>
        <authorList>
            <consortium name="Lawrence Berkeley National Laboratory"/>
            <person name="Harder C.B."/>
            <person name="Miyauchi S."/>
            <person name="Viragh M."/>
            <person name="Kuo A."/>
            <person name="Thoen E."/>
            <person name="Andreopoulos B."/>
            <person name="Lu D."/>
            <person name="Skrede I."/>
            <person name="Drula E."/>
            <person name="Henrissat B."/>
            <person name="Morin E."/>
            <person name="Kohler A."/>
            <person name="Barry K."/>
            <person name="LaButti K."/>
            <person name="Morin E."/>
            <person name="Salamov A."/>
            <person name="Lipzen A."/>
            <person name="Mereny Z."/>
            <person name="Hegedus B."/>
            <person name="Baldrian P."/>
            <person name="Stursova M."/>
            <person name="Weitz H."/>
            <person name="Taylor A."/>
            <person name="Grigoriev I.V."/>
            <person name="Nagy L.G."/>
            <person name="Martin F."/>
            <person name="Kauserud H."/>
        </authorList>
    </citation>
    <scope>NUCLEOTIDE SEQUENCE</scope>
    <source>
        <strain evidence="1">9284</strain>
    </source>
</reference>
<feature type="non-terminal residue" evidence="1">
    <location>
        <position position="1"/>
    </location>
</feature>
<proteinExistence type="predicted"/>
<keyword evidence="2" id="KW-1185">Reference proteome</keyword>
<sequence length="347" mass="39917">MTHLRRLTMESPFTNYQRWSYTGERRRDLMQGYRLLFSEAARGINGLQNLESLTIHWAGNENRFWRLTEITSIFKLPALRRLTLSCAALLDNLVEHLIDLPAGTTPLTHLHLIECFVTPKAISAVLALPRALRSCHLGNLRHQEFHYPDEEHTEALAESYLHALCQQRQSLEDLVWTDASEEDDGHDTDFHHSGDHSLSDFTQLRNLTLDGPCATFFSILLSKHAAPRHVERLRLVQYAFTSSKIPGIPPASELCRHLPALRNLDVILSNNEYSIPRFNPHWSAEDFRETVQRLGGEFRSAGHGVEVVVSMETRPSGFIPPYLFGEKLPRQRVVYRCGRRERCLMFR</sequence>
<dbReference type="InterPro" id="IPR032675">
    <property type="entry name" value="LRR_dom_sf"/>
</dbReference>
<gene>
    <name evidence="1" type="ORF">FB45DRAFT_942602</name>
</gene>
<comment type="caution">
    <text evidence="1">The sequence shown here is derived from an EMBL/GenBank/DDBJ whole genome shotgun (WGS) entry which is preliminary data.</text>
</comment>
<dbReference type="AlphaFoldDB" id="A0AAD7FBJ6"/>
<dbReference type="Gene3D" id="3.80.10.10">
    <property type="entry name" value="Ribonuclease Inhibitor"/>
    <property type="match status" value="1"/>
</dbReference>
<evidence type="ECO:0008006" key="3">
    <source>
        <dbReference type="Google" id="ProtNLM"/>
    </source>
</evidence>
<dbReference type="EMBL" id="JARKIF010000035">
    <property type="protein sequence ID" value="KAJ7610506.1"/>
    <property type="molecule type" value="Genomic_DNA"/>
</dbReference>
<dbReference type="SUPFAM" id="SSF52047">
    <property type="entry name" value="RNI-like"/>
    <property type="match status" value="1"/>
</dbReference>
<accession>A0AAD7FBJ6</accession>
<dbReference type="Proteomes" id="UP001221142">
    <property type="component" value="Unassembled WGS sequence"/>
</dbReference>
<name>A0AAD7FBJ6_9AGAR</name>
<organism evidence="1 2">
    <name type="scientific">Roridomyces roridus</name>
    <dbReference type="NCBI Taxonomy" id="1738132"/>
    <lineage>
        <taxon>Eukaryota</taxon>
        <taxon>Fungi</taxon>
        <taxon>Dikarya</taxon>
        <taxon>Basidiomycota</taxon>
        <taxon>Agaricomycotina</taxon>
        <taxon>Agaricomycetes</taxon>
        <taxon>Agaricomycetidae</taxon>
        <taxon>Agaricales</taxon>
        <taxon>Marasmiineae</taxon>
        <taxon>Mycenaceae</taxon>
        <taxon>Roridomyces</taxon>
    </lineage>
</organism>
<protein>
    <recommendedName>
        <fullName evidence="3">F-box domain-containing protein</fullName>
    </recommendedName>
</protein>